<dbReference type="RefSeq" id="WP_122238596.1">
    <property type="nucleotide sequence ID" value="NZ_RDQM01000009.1"/>
</dbReference>
<accession>A0A3M6Q3A6</accession>
<evidence type="ECO:0000313" key="3">
    <source>
        <dbReference type="Proteomes" id="UP000267521"/>
    </source>
</evidence>
<evidence type="ECO:0000313" key="2">
    <source>
        <dbReference type="EMBL" id="RMW97699.1"/>
    </source>
</evidence>
<dbReference type="Proteomes" id="UP000267521">
    <property type="component" value="Unassembled WGS sequence"/>
</dbReference>
<dbReference type="SUPFAM" id="SSF46785">
    <property type="entry name" value="Winged helix' DNA-binding domain"/>
    <property type="match status" value="1"/>
</dbReference>
<dbReference type="Pfam" id="PF21906">
    <property type="entry name" value="WHD_NrtR"/>
    <property type="match status" value="1"/>
</dbReference>
<protein>
    <recommendedName>
        <fullName evidence="1">NrtR DNA-binding winged helix domain-containing protein</fullName>
    </recommendedName>
</protein>
<dbReference type="Gene3D" id="1.10.10.10">
    <property type="entry name" value="Winged helix-like DNA-binding domain superfamily/Winged helix DNA-binding domain"/>
    <property type="match status" value="1"/>
</dbReference>
<name>A0A3M6Q3A6_9BURK</name>
<dbReference type="EMBL" id="RDQM01000009">
    <property type="protein sequence ID" value="RMW97699.1"/>
    <property type="molecule type" value="Genomic_DNA"/>
</dbReference>
<dbReference type="InterPro" id="IPR036388">
    <property type="entry name" value="WH-like_DNA-bd_sf"/>
</dbReference>
<dbReference type="InterPro" id="IPR036390">
    <property type="entry name" value="WH_DNA-bd_sf"/>
</dbReference>
<dbReference type="InterPro" id="IPR054105">
    <property type="entry name" value="WHD_NrtR"/>
</dbReference>
<dbReference type="Gene3D" id="3.90.79.10">
    <property type="entry name" value="Nucleoside Triphosphate Pyrophosphohydrolase"/>
    <property type="match status" value="1"/>
</dbReference>
<sequence>MPPASHAVQVELVAVLASVANGQVRVMTTRHGQSLPCGPFTTTHLSLQAGMRAWVESETHHPIGYIEQLYTFADPGRQADAGPRRISISYLSLTCAQKNTHDTLNAAAEHAGWRNWYDFFPWEDLRSEWAAELVRESIVPRLSQWASQAQSSDVARQRWQRIESCFALHEWNEDLVLQRYELLYEAALVEEARRACAIAATDGGQSLLPGLTMLLDHRRILATGMARLRAKIKYRPVVFELMPPQFTLLQLQQTAEAITGRWLHKQNFRRLIEQQHLIEETGHLAVGQAGRPAKLFRFRNDVAYERAIAGTKLPTAASSGGQD</sequence>
<gene>
    <name evidence="2" type="ORF">EBQ26_08230</name>
</gene>
<evidence type="ECO:0000259" key="1">
    <source>
        <dbReference type="Pfam" id="PF21906"/>
    </source>
</evidence>
<comment type="caution">
    <text evidence="2">The sequence shown here is derived from an EMBL/GenBank/DDBJ whole genome shotgun (WGS) entry which is preliminary data.</text>
</comment>
<organism evidence="2 3">
    <name type="scientific">Allofranklinella schreckenbergeri</name>
    <dbReference type="NCBI Taxonomy" id="1076744"/>
    <lineage>
        <taxon>Bacteria</taxon>
        <taxon>Pseudomonadati</taxon>
        <taxon>Pseudomonadota</taxon>
        <taxon>Betaproteobacteria</taxon>
        <taxon>Burkholderiales</taxon>
        <taxon>Comamonadaceae</taxon>
        <taxon>Allofranklinella</taxon>
    </lineage>
</organism>
<dbReference type="AlphaFoldDB" id="A0A3M6Q3A6"/>
<dbReference type="InterPro" id="IPR011213">
    <property type="entry name" value="NMN_biosyn"/>
</dbReference>
<feature type="domain" description="NrtR DNA-binding winged helix" evidence="1">
    <location>
        <begin position="238"/>
        <end position="298"/>
    </location>
</feature>
<reference evidence="2 3" key="1">
    <citation type="submission" date="2018-10" db="EMBL/GenBank/DDBJ databases">
        <title>Comamonadaceae CDC group NO-1 genome sequencing and assembly.</title>
        <authorList>
            <person name="Bernier A.-M."/>
            <person name="Bernard K."/>
        </authorList>
    </citation>
    <scope>NUCLEOTIDE SEQUENCE [LARGE SCALE GENOMIC DNA]</scope>
    <source>
        <strain evidence="2 3">NML970147</strain>
    </source>
</reference>
<dbReference type="PIRSF" id="PIRSF019423">
    <property type="entry name" value="NMN_biosyn"/>
    <property type="match status" value="1"/>
</dbReference>
<proteinExistence type="predicted"/>